<evidence type="ECO:0000256" key="16">
    <source>
        <dbReference type="SAM" id="Phobius"/>
    </source>
</evidence>
<evidence type="ECO:0000256" key="13">
    <source>
        <dbReference type="ARBA" id="ARBA00022989"/>
    </source>
</evidence>
<keyword evidence="14 16" id="KW-0472">Membrane</keyword>
<dbReference type="SUPFAM" id="SSF52794">
    <property type="entry name" value="PTS system IIB component-like"/>
    <property type="match status" value="2"/>
</dbReference>
<dbReference type="InterPro" id="IPR050893">
    <property type="entry name" value="Sugar_PTS"/>
</dbReference>
<dbReference type="InterPro" id="IPR013011">
    <property type="entry name" value="PTS_EIIB_2"/>
</dbReference>
<keyword evidence="13 16" id="KW-1133">Transmembrane helix</keyword>
<feature type="transmembrane region" description="Helical" evidence="16">
    <location>
        <begin position="50"/>
        <end position="74"/>
    </location>
</feature>
<dbReference type="InterPro" id="IPR036095">
    <property type="entry name" value="PTS_EIIB-like_sf"/>
</dbReference>
<protein>
    <recommendedName>
        <fullName evidence="5">PTS system mannitol-specific EIICB component</fullName>
        <ecNumber evidence="4">2.7.1.197</ecNumber>
    </recommendedName>
    <alternativeName>
        <fullName evidence="15">EIICB-Mtl</fullName>
    </alternativeName>
</protein>
<dbReference type="InterPro" id="IPR003352">
    <property type="entry name" value="PTS_EIIC"/>
</dbReference>
<feature type="transmembrane region" description="Helical" evidence="16">
    <location>
        <begin position="21"/>
        <end position="44"/>
    </location>
</feature>
<dbReference type="Gene3D" id="3.40.50.2300">
    <property type="match status" value="2"/>
</dbReference>
<evidence type="ECO:0000256" key="8">
    <source>
        <dbReference type="ARBA" id="ARBA00022553"/>
    </source>
</evidence>
<dbReference type="InterPro" id="IPR003501">
    <property type="entry name" value="PTS_EIIB_2/3"/>
</dbReference>
<reference evidence="19 20" key="1">
    <citation type="submission" date="2016-06" db="EMBL/GenBank/DDBJ databases">
        <authorList>
            <person name="Haines A.N."/>
            <person name="Council K.R."/>
        </authorList>
    </citation>
    <scope>NUCLEOTIDE SEQUENCE [LARGE SCALE GENOMIC DNA]</scope>
    <source>
        <strain evidence="19 20">SP158-29</strain>
    </source>
</reference>
<dbReference type="RefSeq" id="WP_096633580.1">
    <property type="nucleotide sequence ID" value="NZ_NSGR01000008.1"/>
</dbReference>
<dbReference type="GO" id="GO:0090563">
    <property type="term" value="F:protein-phosphocysteine-sugar phosphotransferase activity"/>
    <property type="evidence" value="ECO:0007669"/>
    <property type="project" value="TreeGrafter"/>
</dbReference>
<evidence type="ECO:0000256" key="1">
    <source>
        <dbReference type="ARBA" id="ARBA00001655"/>
    </source>
</evidence>
<evidence type="ECO:0000256" key="11">
    <source>
        <dbReference type="ARBA" id="ARBA00022683"/>
    </source>
</evidence>
<feature type="transmembrane region" description="Helical" evidence="16">
    <location>
        <begin position="139"/>
        <end position="163"/>
    </location>
</feature>
<evidence type="ECO:0000256" key="7">
    <source>
        <dbReference type="ARBA" id="ARBA00022475"/>
    </source>
</evidence>
<dbReference type="AlphaFoldDB" id="A0A854WD17"/>
<dbReference type="PROSITE" id="PS51104">
    <property type="entry name" value="PTS_EIIC_TYPE_2"/>
    <property type="match status" value="1"/>
</dbReference>
<evidence type="ECO:0000256" key="4">
    <source>
        <dbReference type="ARBA" id="ARBA00011909"/>
    </source>
</evidence>
<evidence type="ECO:0000313" key="19">
    <source>
        <dbReference type="EMBL" id="PCH12465.1"/>
    </source>
</evidence>
<dbReference type="EMBL" id="NSGR01000008">
    <property type="protein sequence ID" value="PCH12465.1"/>
    <property type="molecule type" value="Genomic_DNA"/>
</dbReference>
<dbReference type="PROSITE" id="PS51099">
    <property type="entry name" value="PTS_EIIB_TYPE_2"/>
    <property type="match status" value="1"/>
</dbReference>
<feature type="domain" description="PTS EIIC type-2" evidence="18">
    <location>
        <begin position="14"/>
        <end position="348"/>
    </location>
</feature>
<name>A0A854WD17_9STRE</name>
<dbReference type="NCBIfam" id="NF011663">
    <property type="entry name" value="PRK15083.1"/>
    <property type="match status" value="1"/>
</dbReference>
<keyword evidence="12 16" id="KW-0812">Transmembrane</keyword>
<comment type="function">
    <text evidence="2">The phosphoenolpyruvate-dependent sugar phosphotransferase system (sugar PTS), a major carbohydrate active transport system, catalyzes the phosphorylation of incoming sugar substrates concomitantly with their translocation across the cell membrane. The enzyme II CmtAB PTS system is involved in D-mannitol transport.</text>
</comment>
<evidence type="ECO:0000256" key="14">
    <source>
        <dbReference type="ARBA" id="ARBA00023136"/>
    </source>
</evidence>
<evidence type="ECO:0000259" key="17">
    <source>
        <dbReference type="PROSITE" id="PS51099"/>
    </source>
</evidence>
<dbReference type="InterPro" id="IPR029503">
    <property type="entry name" value="PTS_EIIB_mannitol"/>
</dbReference>
<sequence length="591" mass="62039">MEQKSSLKVKVQKLGTALSNMVMPNIGAFIAWGVLTALFIPTGWLPNKEFGAAVGPMISYLLPILIGYTGGYVIHGQRGGVVGAIATFGAVAGSTVPMFIGAMAMGPLGGWAIKKFDQAFQEKIRPGFEMLVNNFSAGLIGFALLLIAFKLVGPFVAVFTTAIGNGVQTIVDMKLLPLANILIEPAKILFLNNALNHGIFTPLGAEQVAKTGKSVLFLLEANPGPGLGILLAYLVFGRGAAKSSSWGALIIHFFGGIHEIYFPYVMMKPALFLAVIGGGVTGTFTNQLLGSGLGAPASPGSIFAIVSMVPKAGNYVGNLLAVLAGVFSAAAVSFLIASVILKADKSEDDESALAEAQAATKAAKAESKGQSINGVASEEFANDDIQQIIFACDAGMGSSAMGASILRDKVKKAGLAIPVTNKAISNLTDVTNTLIVTQQELAPRAAQKTPRASHVSVDNFLATPKYDEIVAKLAKKPEAGLVTPNQDSGSEESIDLNYIDEVVFAYGEAKGSATMGQATLAEIFKVRKVDIPVSKVENSQLSRFNAKNILVVSNIANQAEAQKYAPNAQILVVDSLVTTPEYDKMVDRMHK</sequence>
<comment type="catalytic activity">
    <reaction evidence="1">
        <text>D-mannitol(out) + N(pros)-phospho-L-histidyl-[protein] = D-mannitol 1-phosphate(in) + L-histidyl-[protein]</text>
        <dbReference type="Rhea" id="RHEA:33363"/>
        <dbReference type="Rhea" id="RHEA-COMP:9745"/>
        <dbReference type="Rhea" id="RHEA-COMP:9746"/>
        <dbReference type="ChEBI" id="CHEBI:16899"/>
        <dbReference type="ChEBI" id="CHEBI:29979"/>
        <dbReference type="ChEBI" id="CHEBI:61381"/>
        <dbReference type="ChEBI" id="CHEBI:64837"/>
        <dbReference type="EC" id="2.7.1.197"/>
    </reaction>
</comment>
<evidence type="ECO:0000256" key="15">
    <source>
        <dbReference type="ARBA" id="ARBA00033349"/>
    </source>
</evidence>
<proteinExistence type="predicted"/>
<dbReference type="NCBIfam" id="TIGR00851">
    <property type="entry name" value="mtlA"/>
    <property type="match status" value="1"/>
</dbReference>
<dbReference type="Pfam" id="PF02302">
    <property type="entry name" value="PTS_IIB"/>
    <property type="match status" value="1"/>
</dbReference>
<comment type="subcellular location">
    <subcellularLocation>
        <location evidence="3">Cell membrane</location>
        <topology evidence="3">Multi-pass membrane protein</topology>
    </subcellularLocation>
</comment>
<dbReference type="GO" id="GO:0005886">
    <property type="term" value="C:plasma membrane"/>
    <property type="evidence" value="ECO:0007669"/>
    <property type="project" value="UniProtKB-SubCell"/>
</dbReference>
<keyword evidence="11" id="KW-0598">Phosphotransferase system</keyword>
<dbReference type="GO" id="GO:0009401">
    <property type="term" value="P:phosphoenolpyruvate-dependent sugar phosphotransferase system"/>
    <property type="evidence" value="ECO:0007669"/>
    <property type="project" value="UniProtKB-KW"/>
</dbReference>
<evidence type="ECO:0000256" key="6">
    <source>
        <dbReference type="ARBA" id="ARBA00022448"/>
    </source>
</evidence>
<evidence type="ECO:0000256" key="2">
    <source>
        <dbReference type="ARBA" id="ARBA00002434"/>
    </source>
</evidence>
<evidence type="ECO:0000256" key="12">
    <source>
        <dbReference type="ARBA" id="ARBA00022692"/>
    </source>
</evidence>
<keyword evidence="7" id="KW-1003">Cell membrane</keyword>
<keyword evidence="9" id="KW-0762">Sugar transport</keyword>
<feature type="domain" description="PTS EIIB type-2" evidence="17">
    <location>
        <begin position="386"/>
        <end position="481"/>
    </location>
</feature>
<accession>A0A854WD17</accession>
<evidence type="ECO:0000256" key="9">
    <source>
        <dbReference type="ARBA" id="ARBA00022597"/>
    </source>
</evidence>
<feature type="transmembrane region" description="Helical" evidence="16">
    <location>
        <begin position="81"/>
        <end position="105"/>
    </location>
</feature>
<dbReference type="Pfam" id="PF02378">
    <property type="entry name" value="PTS_EIIC"/>
    <property type="match status" value="1"/>
</dbReference>
<evidence type="ECO:0000256" key="10">
    <source>
        <dbReference type="ARBA" id="ARBA00022679"/>
    </source>
</evidence>
<dbReference type="Proteomes" id="UP000217465">
    <property type="component" value="Unassembled WGS sequence"/>
</dbReference>
<dbReference type="EC" id="2.7.1.197" evidence="4"/>
<keyword evidence="6" id="KW-0813">Transport</keyword>
<dbReference type="InterPro" id="IPR004718">
    <property type="entry name" value="PTS_IIC_mtl"/>
</dbReference>
<evidence type="ECO:0000259" key="18">
    <source>
        <dbReference type="PROSITE" id="PS51104"/>
    </source>
</evidence>
<organism evidence="19 20">
    <name type="scientific">Streptococcus parauberis</name>
    <dbReference type="NCBI Taxonomy" id="1348"/>
    <lineage>
        <taxon>Bacteria</taxon>
        <taxon>Bacillati</taxon>
        <taxon>Bacillota</taxon>
        <taxon>Bacilli</taxon>
        <taxon>Lactobacillales</taxon>
        <taxon>Streptococcaceae</taxon>
        <taxon>Streptococcus</taxon>
    </lineage>
</organism>
<keyword evidence="8" id="KW-0597">Phosphoprotein</keyword>
<dbReference type="PANTHER" id="PTHR30181">
    <property type="entry name" value="MANNITOL PERMEASE IIC COMPONENT"/>
    <property type="match status" value="1"/>
</dbReference>
<dbReference type="GO" id="GO:0022872">
    <property type="term" value="F:protein-N(PI)-phosphohistidine-mannitol phosphotransferase system transmembrane transporter activity"/>
    <property type="evidence" value="ECO:0007669"/>
    <property type="project" value="InterPro"/>
</dbReference>
<feature type="transmembrane region" description="Helical" evidence="16">
    <location>
        <begin position="287"/>
        <end position="307"/>
    </location>
</feature>
<feature type="transmembrane region" description="Helical" evidence="16">
    <location>
        <begin position="319"/>
        <end position="341"/>
    </location>
</feature>
<gene>
    <name evidence="19" type="primary">mtlA</name>
    <name evidence="19" type="ORF">A9Y57_01180</name>
</gene>
<dbReference type="InterPro" id="IPR013014">
    <property type="entry name" value="PTS_EIIC_2"/>
</dbReference>
<comment type="caution">
    <text evidence="19">The sequence shown here is derived from an EMBL/GenBank/DDBJ whole genome shotgun (WGS) entry which is preliminary data.</text>
</comment>
<dbReference type="PANTHER" id="PTHR30181:SF2">
    <property type="entry name" value="PTS SYSTEM MANNITOL-SPECIFIC EIICBA COMPONENT"/>
    <property type="match status" value="1"/>
</dbReference>
<keyword evidence="10" id="KW-0808">Transferase</keyword>
<evidence type="ECO:0000256" key="5">
    <source>
        <dbReference type="ARBA" id="ARBA00021825"/>
    </source>
</evidence>
<dbReference type="CDD" id="cd05567">
    <property type="entry name" value="PTS_IIB_mannitol"/>
    <property type="match status" value="2"/>
</dbReference>
<feature type="transmembrane region" description="Helical" evidence="16">
    <location>
        <begin position="215"/>
        <end position="236"/>
    </location>
</feature>
<evidence type="ECO:0000256" key="3">
    <source>
        <dbReference type="ARBA" id="ARBA00004651"/>
    </source>
</evidence>
<evidence type="ECO:0000313" key="20">
    <source>
        <dbReference type="Proteomes" id="UP000217465"/>
    </source>
</evidence>